<evidence type="ECO:0000313" key="2">
    <source>
        <dbReference type="EMBL" id="REH31160.1"/>
    </source>
</evidence>
<organism evidence="2 3">
    <name type="scientific">Kutzneria buriramensis</name>
    <dbReference type="NCBI Taxonomy" id="1045776"/>
    <lineage>
        <taxon>Bacteria</taxon>
        <taxon>Bacillati</taxon>
        <taxon>Actinomycetota</taxon>
        <taxon>Actinomycetes</taxon>
        <taxon>Pseudonocardiales</taxon>
        <taxon>Pseudonocardiaceae</taxon>
        <taxon>Kutzneria</taxon>
    </lineage>
</organism>
<feature type="transmembrane region" description="Helical" evidence="1">
    <location>
        <begin position="111"/>
        <end position="139"/>
    </location>
</feature>
<sequence>MTGPRSRADALGPFAVAVFAVASVAIGRDGISGSGAALSDLSYASPVWTYLSAAAIMLAIWGVLAGGAYPYRVVLADHPSRAQVCVLLGLVTAQGLAGILAAVAFDRLHPIAQLAVGTLLTASVIAMPLWVTAAVVNGYSVVFNAPLFRGDVS</sequence>
<evidence type="ECO:0000313" key="3">
    <source>
        <dbReference type="Proteomes" id="UP000256269"/>
    </source>
</evidence>
<dbReference type="AlphaFoldDB" id="A0A3E0GYG4"/>
<proteinExistence type="predicted"/>
<feature type="transmembrane region" description="Helical" evidence="1">
    <location>
        <begin position="51"/>
        <end position="72"/>
    </location>
</feature>
<reference evidence="2 3" key="1">
    <citation type="submission" date="2018-08" db="EMBL/GenBank/DDBJ databases">
        <title>Genomic Encyclopedia of Archaeal and Bacterial Type Strains, Phase II (KMG-II): from individual species to whole genera.</title>
        <authorList>
            <person name="Goeker M."/>
        </authorList>
    </citation>
    <scope>NUCLEOTIDE SEQUENCE [LARGE SCALE GENOMIC DNA]</scope>
    <source>
        <strain evidence="2 3">DSM 45791</strain>
    </source>
</reference>
<comment type="caution">
    <text evidence="2">The sequence shown here is derived from an EMBL/GenBank/DDBJ whole genome shotgun (WGS) entry which is preliminary data.</text>
</comment>
<keyword evidence="3" id="KW-1185">Reference proteome</keyword>
<protein>
    <submittedName>
        <fullName evidence="2">Uncharacterized protein</fullName>
    </submittedName>
</protein>
<name>A0A3E0GYG4_9PSEU</name>
<accession>A0A3E0GYG4</accession>
<dbReference type="Proteomes" id="UP000256269">
    <property type="component" value="Unassembled WGS sequence"/>
</dbReference>
<feature type="transmembrane region" description="Helical" evidence="1">
    <location>
        <begin position="84"/>
        <end position="105"/>
    </location>
</feature>
<evidence type="ECO:0000256" key="1">
    <source>
        <dbReference type="SAM" id="Phobius"/>
    </source>
</evidence>
<gene>
    <name evidence="2" type="ORF">BCF44_122183</name>
</gene>
<dbReference type="RefSeq" id="WP_116180971.1">
    <property type="nucleotide sequence ID" value="NZ_CP144376.1"/>
</dbReference>
<keyword evidence="1" id="KW-1133">Transmembrane helix</keyword>
<dbReference type="EMBL" id="QUNO01000022">
    <property type="protein sequence ID" value="REH31160.1"/>
    <property type="molecule type" value="Genomic_DNA"/>
</dbReference>
<keyword evidence="1" id="KW-0812">Transmembrane</keyword>
<keyword evidence="1" id="KW-0472">Membrane</keyword>